<dbReference type="Pfam" id="PF13493">
    <property type="entry name" value="DUF4118"/>
    <property type="match status" value="1"/>
</dbReference>
<keyword evidence="9 16" id="KW-0418">Kinase</keyword>
<dbReference type="InterPro" id="IPR003852">
    <property type="entry name" value="Sig_transdc_His_kinase_KdpD_N"/>
</dbReference>
<dbReference type="SMART" id="SM00388">
    <property type="entry name" value="HisKA"/>
    <property type="match status" value="1"/>
</dbReference>
<keyword evidence="10" id="KW-0067">ATP-binding</keyword>
<feature type="transmembrane region" description="Helical" evidence="14">
    <location>
        <begin position="417"/>
        <end position="445"/>
    </location>
</feature>
<dbReference type="InterPro" id="IPR003594">
    <property type="entry name" value="HATPase_dom"/>
</dbReference>
<dbReference type="EC" id="2.7.13.3" evidence="4"/>
<gene>
    <name evidence="16" type="ORF">JOF54_000335</name>
</gene>
<dbReference type="InterPro" id="IPR004358">
    <property type="entry name" value="Sig_transdc_His_kin-like_C"/>
</dbReference>
<dbReference type="InterPro" id="IPR025201">
    <property type="entry name" value="KdpD_TM"/>
</dbReference>
<evidence type="ECO:0000256" key="2">
    <source>
        <dbReference type="ARBA" id="ARBA00004141"/>
    </source>
</evidence>
<keyword evidence="8" id="KW-0547">Nucleotide-binding</keyword>
<dbReference type="CDD" id="cd00075">
    <property type="entry name" value="HATPase"/>
    <property type="match status" value="1"/>
</dbReference>
<dbReference type="InterPro" id="IPR003661">
    <property type="entry name" value="HisK_dim/P_dom"/>
</dbReference>
<dbReference type="InterPro" id="IPR036097">
    <property type="entry name" value="HisK_dim/P_sf"/>
</dbReference>
<dbReference type="SUPFAM" id="SSF55874">
    <property type="entry name" value="ATPase domain of HSP90 chaperone/DNA topoisomerase II/histidine kinase"/>
    <property type="match status" value="1"/>
</dbReference>
<keyword evidence="13 14" id="KW-0472">Membrane</keyword>
<protein>
    <recommendedName>
        <fullName evidence="4">histidine kinase</fullName>
        <ecNumber evidence="4">2.7.13.3</ecNumber>
    </recommendedName>
</protein>
<dbReference type="InterPro" id="IPR014729">
    <property type="entry name" value="Rossmann-like_a/b/a_fold"/>
</dbReference>
<evidence type="ECO:0000256" key="11">
    <source>
        <dbReference type="ARBA" id="ARBA00022989"/>
    </source>
</evidence>
<dbReference type="Gene3D" id="1.20.120.620">
    <property type="entry name" value="Backbone structure of the membrane domain of e. Coli histidine kinase receptor kdpd"/>
    <property type="match status" value="1"/>
</dbReference>
<dbReference type="InterPro" id="IPR052023">
    <property type="entry name" value="Histidine_kinase_KdpD"/>
</dbReference>
<keyword evidence="7 14" id="KW-0812">Transmembrane</keyword>
<dbReference type="SMART" id="SM00387">
    <property type="entry name" value="HATPase_c"/>
    <property type="match status" value="1"/>
</dbReference>
<evidence type="ECO:0000256" key="9">
    <source>
        <dbReference type="ARBA" id="ARBA00022777"/>
    </source>
</evidence>
<dbReference type="GO" id="GO:0004673">
    <property type="term" value="F:protein histidine kinase activity"/>
    <property type="evidence" value="ECO:0007669"/>
    <property type="project" value="UniProtKB-EC"/>
</dbReference>
<evidence type="ECO:0000256" key="10">
    <source>
        <dbReference type="ARBA" id="ARBA00022840"/>
    </source>
</evidence>
<dbReference type="Proteomes" id="UP000758168">
    <property type="component" value="Unassembled WGS sequence"/>
</dbReference>
<dbReference type="Gene3D" id="1.10.287.130">
    <property type="match status" value="1"/>
</dbReference>
<evidence type="ECO:0000256" key="5">
    <source>
        <dbReference type="ARBA" id="ARBA00022553"/>
    </source>
</evidence>
<dbReference type="PANTHER" id="PTHR45569:SF1">
    <property type="entry name" value="SENSOR PROTEIN KDPD"/>
    <property type="match status" value="1"/>
</dbReference>
<feature type="transmembrane region" description="Helical" evidence="14">
    <location>
        <begin position="465"/>
        <end position="486"/>
    </location>
</feature>
<feature type="domain" description="Histidine kinase" evidence="15">
    <location>
        <begin position="624"/>
        <end position="840"/>
    </location>
</feature>
<evidence type="ECO:0000256" key="3">
    <source>
        <dbReference type="ARBA" id="ARBA00004236"/>
    </source>
</evidence>
<evidence type="ECO:0000256" key="8">
    <source>
        <dbReference type="ARBA" id="ARBA00022741"/>
    </source>
</evidence>
<organism evidence="16 17">
    <name type="scientific">Microlunatus capsulatus</name>
    <dbReference type="NCBI Taxonomy" id="99117"/>
    <lineage>
        <taxon>Bacteria</taxon>
        <taxon>Bacillati</taxon>
        <taxon>Actinomycetota</taxon>
        <taxon>Actinomycetes</taxon>
        <taxon>Propionibacteriales</taxon>
        <taxon>Propionibacteriaceae</taxon>
        <taxon>Microlunatus</taxon>
    </lineage>
</organism>
<keyword evidence="11 14" id="KW-1133">Transmembrane helix</keyword>
<evidence type="ECO:0000256" key="13">
    <source>
        <dbReference type="ARBA" id="ARBA00023136"/>
    </source>
</evidence>
<keyword evidence="17" id="KW-1185">Reference proteome</keyword>
<dbReference type="Pfam" id="PF00512">
    <property type="entry name" value="HisKA"/>
    <property type="match status" value="1"/>
</dbReference>
<dbReference type="PROSITE" id="PS50109">
    <property type="entry name" value="HIS_KIN"/>
    <property type="match status" value="1"/>
</dbReference>
<comment type="subcellular location">
    <subcellularLocation>
        <location evidence="3">Cell membrane</location>
    </subcellularLocation>
    <subcellularLocation>
        <location evidence="2">Membrane</location>
        <topology evidence="2">Multi-pass membrane protein</topology>
    </subcellularLocation>
</comment>
<evidence type="ECO:0000313" key="17">
    <source>
        <dbReference type="Proteomes" id="UP000758168"/>
    </source>
</evidence>
<dbReference type="InterPro" id="IPR006016">
    <property type="entry name" value="UspA"/>
</dbReference>
<dbReference type="Pfam" id="PF02702">
    <property type="entry name" value="KdpD"/>
    <property type="match status" value="1"/>
</dbReference>
<dbReference type="Gene3D" id="3.40.50.620">
    <property type="entry name" value="HUPs"/>
    <property type="match status" value="1"/>
</dbReference>
<comment type="caution">
    <text evidence="16">The sequence shown here is derived from an EMBL/GenBank/DDBJ whole genome shotgun (WGS) entry which is preliminary data.</text>
</comment>
<dbReference type="Gene3D" id="3.40.50.300">
    <property type="entry name" value="P-loop containing nucleotide triphosphate hydrolases"/>
    <property type="match status" value="1"/>
</dbReference>
<dbReference type="EMBL" id="JAGIOB010000001">
    <property type="protein sequence ID" value="MBP2415413.1"/>
    <property type="molecule type" value="Genomic_DNA"/>
</dbReference>
<dbReference type="InterPro" id="IPR036890">
    <property type="entry name" value="HATPase_C_sf"/>
</dbReference>
<dbReference type="PRINTS" id="PR00344">
    <property type="entry name" value="BCTRLSENSOR"/>
</dbReference>
<accession>A0ABS4Z2Z0</accession>
<comment type="catalytic activity">
    <reaction evidence="1">
        <text>ATP + protein L-histidine = ADP + protein N-phospho-L-histidine.</text>
        <dbReference type="EC" id="2.7.13.3"/>
    </reaction>
</comment>
<evidence type="ECO:0000259" key="15">
    <source>
        <dbReference type="PROSITE" id="PS50109"/>
    </source>
</evidence>
<dbReference type="CDD" id="cd00082">
    <property type="entry name" value="HisKA"/>
    <property type="match status" value="1"/>
</dbReference>
<dbReference type="RefSeq" id="WP_307803714.1">
    <property type="nucleotide sequence ID" value="NZ_JAGIOB010000001.1"/>
</dbReference>
<reference evidence="16 17" key="1">
    <citation type="submission" date="2021-03" db="EMBL/GenBank/DDBJ databases">
        <title>Sequencing the genomes of 1000 actinobacteria strains.</title>
        <authorList>
            <person name="Klenk H.-P."/>
        </authorList>
    </citation>
    <scope>NUCLEOTIDE SEQUENCE [LARGE SCALE GENOMIC DNA]</scope>
    <source>
        <strain evidence="16 17">DSM 12936</strain>
    </source>
</reference>
<keyword evidence="6 16" id="KW-0808">Transferase</keyword>
<dbReference type="Pfam" id="PF00582">
    <property type="entry name" value="Usp"/>
    <property type="match status" value="1"/>
</dbReference>
<dbReference type="Gene3D" id="3.30.565.10">
    <property type="entry name" value="Histidine kinase-like ATPase, C-terminal domain"/>
    <property type="match status" value="1"/>
</dbReference>
<dbReference type="Pfam" id="PF02518">
    <property type="entry name" value="HATPase_c"/>
    <property type="match status" value="1"/>
</dbReference>
<evidence type="ECO:0000256" key="6">
    <source>
        <dbReference type="ARBA" id="ARBA00022679"/>
    </source>
</evidence>
<dbReference type="InterPro" id="IPR027417">
    <property type="entry name" value="P-loop_NTPase"/>
</dbReference>
<evidence type="ECO:0000256" key="7">
    <source>
        <dbReference type="ARBA" id="ARBA00022692"/>
    </source>
</evidence>
<proteinExistence type="predicted"/>
<keyword evidence="5" id="KW-0597">Phosphoprotein</keyword>
<dbReference type="InterPro" id="IPR038318">
    <property type="entry name" value="KdpD_sf"/>
</dbReference>
<evidence type="ECO:0000256" key="12">
    <source>
        <dbReference type="ARBA" id="ARBA00023012"/>
    </source>
</evidence>
<evidence type="ECO:0000256" key="1">
    <source>
        <dbReference type="ARBA" id="ARBA00000085"/>
    </source>
</evidence>
<dbReference type="InterPro" id="IPR005467">
    <property type="entry name" value="His_kinase_dom"/>
</dbReference>
<evidence type="ECO:0000313" key="16">
    <source>
        <dbReference type="EMBL" id="MBP2415413.1"/>
    </source>
</evidence>
<dbReference type="SUPFAM" id="SSF52402">
    <property type="entry name" value="Adenine nucleotide alpha hydrolases-like"/>
    <property type="match status" value="1"/>
</dbReference>
<dbReference type="PANTHER" id="PTHR45569">
    <property type="entry name" value="SENSOR PROTEIN KDPD"/>
    <property type="match status" value="1"/>
</dbReference>
<keyword evidence="12" id="KW-0902">Two-component regulatory system</keyword>
<evidence type="ECO:0000256" key="4">
    <source>
        <dbReference type="ARBA" id="ARBA00012438"/>
    </source>
</evidence>
<dbReference type="SUPFAM" id="SSF47384">
    <property type="entry name" value="Homodimeric domain of signal transducing histidine kinase"/>
    <property type="match status" value="1"/>
</dbReference>
<sequence>MSHPGQLRVYLGAAPGVGKTFAMLDEGHRRAERGTDVVVGYVETHGRPRTAEAVEGLEVVPRQPVGYRGVETTEMDLDAVLARRPQVVLVDELAHTNAFDEDHRRRHPGTHAKRWQDVQVLLAAGIDVVTTLNVQHLESLNDVVEAITGIRQGETVPDAVVRAAAVELVDMSPQSLQRRMAHGNIYPAEKVEHALTHYFREGNLAALRELALLWLADRVDEGLDRYRSAHGIDATWATRERVVVAVSGLEESTALLRRAARIASRSTGGEWMAVYVTRRDGLAGVSAVQLEKLRVTTAGLGGTFHAVVAADVAAGLLDFARGVNATQVLIGASRRSRPASLLRPGVGEVVIAESGDIDVHVVTHPYARRGAGTGRRRATVSRRRRVGGHLMAVPGSLALAALLTASPDLHALPTESMLFMALVVATALVGGLLPAVLGAVLSSLLLNVLFVPPTGTLTIADPENALALAVFLLTGVAVATVVDRAARRTEQATRARAEANALAVLSHTLLHTGDNPAELLQKVCEVFAMTGAAILRRTDEGWTAEAVVGDAPGTPDGGDARITVSSDVAVVLRGHPLDAADQRLMSAYAAHFAVVRERREALAESRHAAELAEADRTRTALLAAVSHDLRTPLAGIKAAVGSLRDPSVTWSAADEAELLAAVEIGADRLENLVGNLLDLSRLQMGTLSPLLGEVDLESAVGWALEPLPDAGRVVLRLDPATPTARADAGLLDRVVANLVENALRHGAGAPVEITSGPARGSDGSPRVQLRVTDHGPGVPGGAREDLFTPFQRLGDVPQGDGLGLGLAVARGLTEAMAGTLDARETPGGGLTLVVELPARAPDGTP</sequence>
<evidence type="ECO:0000256" key="14">
    <source>
        <dbReference type="SAM" id="Phobius"/>
    </source>
</evidence>
<name>A0ABS4Z2Z0_9ACTN</name>
<feature type="transmembrane region" description="Helical" evidence="14">
    <location>
        <begin position="386"/>
        <end position="405"/>
    </location>
</feature>